<keyword evidence="5" id="KW-0532">Neurotransmitter transport</keyword>
<feature type="transmembrane region" description="Helical" evidence="9">
    <location>
        <begin position="471"/>
        <end position="489"/>
    </location>
</feature>
<dbReference type="Proteomes" id="UP000014500">
    <property type="component" value="Unassembled WGS sequence"/>
</dbReference>
<dbReference type="PRINTS" id="PR01035">
    <property type="entry name" value="TCRTETA"/>
</dbReference>
<feature type="transmembrane region" description="Helical" evidence="9">
    <location>
        <begin position="501"/>
        <end position="518"/>
    </location>
</feature>
<feature type="transmembrane region" description="Helical" evidence="9">
    <location>
        <begin position="403"/>
        <end position="423"/>
    </location>
</feature>
<accession>T1JKK8</accession>
<evidence type="ECO:0000256" key="1">
    <source>
        <dbReference type="ARBA" id="ARBA00004141"/>
    </source>
</evidence>
<dbReference type="InterPro" id="IPR011701">
    <property type="entry name" value="MFS"/>
</dbReference>
<reference evidence="12" key="1">
    <citation type="submission" date="2011-05" db="EMBL/GenBank/DDBJ databases">
        <authorList>
            <person name="Richards S.R."/>
            <person name="Qu J."/>
            <person name="Jiang H."/>
            <person name="Jhangiani S.N."/>
            <person name="Agravi P."/>
            <person name="Goodspeed R."/>
            <person name="Gross S."/>
            <person name="Mandapat C."/>
            <person name="Jackson L."/>
            <person name="Mathew T."/>
            <person name="Pu L."/>
            <person name="Thornton R."/>
            <person name="Saada N."/>
            <person name="Wilczek-Boney K.B."/>
            <person name="Lee S."/>
            <person name="Kovar C."/>
            <person name="Wu Y."/>
            <person name="Scherer S.E."/>
            <person name="Worley K.C."/>
            <person name="Muzny D.M."/>
            <person name="Gibbs R."/>
        </authorList>
    </citation>
    <scope>NUCLEOTIDE SEQUENCE</scope>
    <source>
        <strain evidence="12">Brora</strain>
    </source>
</reference>
<dbReference type="EMBL" id="JH432094">
    <property type="status" value="NOT_ANNOTATED_CDS"/>
    <property type="molecule type" value="Genomic_DNA"/>
</dbReference>
<sequence length="630" mass="68822">MEFNSDDSNLHKSSNDDTLTRSYSPNIMRRKSSESAMNGYVKELSPNLMGRQSSESAMNGYIKELSPNLMRRKSSESAMNGYIKELQIPISNEINNRSSSCESMRNHNSANVNHIKAKSDYGACKKLPSSGTRNTARLSTLGLAVGESLKHKKAEGAIQYLEQSVDEDYPKTIIHIKKDEQIDANVSDDRVWFKKFSKKQLLTLLSLCLVDFTSSMCMSIMAPFFPMEANAKGMDEAVIGFVFSNYALVMFLTSPLFGRTLPYFGAQFLFFSGLFLAAGCTVLFGVLDRMSGVMFTAFCFVVRSLEALGAAAFNTAACTIVAQIFPDNVSTVFGLLETFVGLGMTLGPAVGGLLYSTGGFGLPFYILGAFMLFMIPINMWLLPHEQTPINVSSSTSIFHLIKLPSVFIMMSVTVVQASAWSFLDPYLQPHLNDNFALSSQDVGLVFLMLSATYGIFCPVFGWVADRWGHTSIMMVMGMIITSASLLLIGPTDFLPFLPNDLWLNMVALILLGIATPLAEIPTFESMIDNAIDFGFEDNIGTYSLVSGLWSAAFSFGEFVGPSLGGVLVKGFTFTGASTGLAGLILIPAIMLIIYETVLKCSSKTREKLPVNSEKVLTASTEVTPLLKSLT</sequence>
<dbReference type="STRING" id="126957.T1JKK8"/>
<proteinExistence type="inferred from homology"/>
<dbReference type="HOGENOM" id="CLU_434354_0_0_1"/>
<evidence type="ECO:0000256" key="5">
    <source>
        <dbReference type="ARBA" id="ARBA00022775"/>
    </source>
</evidence>
<feature type="transmembrane region" description="Helical" evidence="9">
    <location>
        <begin position="307"/>
        <end position="325"/>
    </location>
</feature>
<feature type="transmembrane region" description="Helical" evidence="9">
    <location>
        <begin position="443"/>
        <end position="464"/>
    </location>
</feature>
<keyword evidence="7 9" id="KW-0472">Membrane</keyword>
<dbReference type="PANTHER" id="PTHR23506:SF28">
    <property type="entry name" value="MFS-TYPE TRANSPORTER SLC18B1-LIKE PROTEIN"/>
    <property type="match status" value="1"/>
</dbReference>
<keyword evidence="12" id="KW-1185">Reference proteome</keyword>
<feature type="compositionally biased region" description="Basic and acidic residues" evidence="8">
    <location>
        <begin position="8"/>
        <end position="19"/>
    </location>
</feature>
<reference evidence="11" key="2">
    <citation type="submission" date="2015-02" db="UniProtKB">
        <authorList>
            <consortium name="EnsemblMetazoa"/>
        </authorList>
    </citation>
    <scope>IDENTIFICATION</scope>
</reference>
<organism evidence="11 12">
    <name type="scientific">Strigamia maritima</name>
    <name type="common">European centipede</name>
    <name type="synonym">Geophilus maritimus</name>
    <dbReference type="NCBI Taxonomy" id="126957"/>
    <lineage>
        <taxon>Eukaryota</taxon>
        <taxon>Metazoa</taxon>
        <taxon>Ecdysozoa</taxon>
        <taxon>Arthropoda</taxon>
        <taxon>Myriapoda</taxon>
        <taxon>Chilopoda</taxon>
        <taxon>Pleurostigmophora</taxon>
        <taxon>Geophilomorpha</taxon>
        <taxon>Linotaeniidae</taxon>
        <taxon>Strigamia</taxon>
    </lineage>
</organism>
<evidence type="ECO:0000313" key="11">
    <source>
        <dbReference type="EnsemblMetazoa" id="SMAR014388-PA"/>
    </source>
</evidence>
<keyword evidence="6 9" id="KW-1133">Transmembrane helix</keyword>
<comment type="similarity">
    <text evidence="2">Belongs to the major facilitator superfamily. Vesicular transporter family.</text>
</comment>
<dbReference type="InterPro" id="IPR020846">
    <property type="entry name" value="MFS_dom"/>
</dbReference>
<dbReference type="EnsemblMetazoa" id="SMAR014388-RA">
    <property type="protein sequence ID" value="SMAR014388-PA"/>
    <property type="gene ID" value="SMAR014388"/>
</dbReference>
<keyword evidence="3" id="KW-0813">Transport</keyword>
<dbReference type="PhylomeDB" id="T1JKK8"/>
<feature type="domain" description="Major facilitator superfamily (MFS) profile" evidence="10">
    <location>
        <begin position="203"/>
        <end position="599"/>
    </location>
</feature>
<dbReference type="OMA" id="YGFPICS"/>
<evidence type="ECO:0000256" key="8">
    <source>
        <dbReference type="SAM" id="MobiDB-lite"/>
    </source>
</evidence>
<feature type="transmembrane region" description="Helical" evidence="9">
    <location>
        <begin position="237"/>
        <end position="256"/>
    </location>
</feature>
<dbReference type="InterPro" id="IPR050930">
    <property type="entry name" value="MFS_Vesicular_Transporter"/>
</dbReference>
<evidence type="ECO:0000256" key="6">
    <source>
        <dbReference type="ARBA" id="ARBA00022989"/>
    </source>
</evidence>
<dbReference type="InterPro" id="IPR001958">
    <property type="entry name" value="Tet-R_TetA/multi-R_MdtG-like"/>
</dbReference>
<evidence type="ECO:0000256" key="4">
    <source>
        <dbReference type="ARBA" id="ARBA00022692"/>
    </source>
</evidence>
<name>T1JKK8_STRMM</name>
<feature type="transmembrane region" description="Helical" evidence="9">
    <location>
        <begin position="332"/>
        <end position="356"/>
    </location>
</feature>
<dbReference type="PROSITE" id="PS50850">
    <property type="entry name" value="MFS"/>
    <property type="match status" value="1"/>
</dbReference>
<evidence type="ECO:0000256" key="2">
    <source>
        <dbReference type="ARBA" id="ARBA00006829"/>
    </source>
</evidence>
<evidence type="ECO:0000313" key="12">
    <source>
        <dbReference type="Proteomes" id="UP000014500"/>
    </source>
</evidence>
<feature type="transmembrane region" description="Helical" evidence="9">
    <location>
        <begin position="268"/>
        <end position="287"/>
    </location>
</feature>
<dbReference type="AlphaFoldDB" id="T1JKK8"/>
<evidence type="ECO:0000256" key="7">
    <source>
        <dbReference type="ARBA" id="ARBA00023136"/>
    </source>
</evidence>
<dbReference type="SUPFAM" id="SSF103473">
    <property type="entry name" value="MFS general substrate transporter"/>
    <property type="match status" value="1"/>
</dbReference>
<feature type="transmembrane region" description="Helical" evidence="9">
    <location>
        <begin position="201"/>
        <end position="225"/>
    </location>
</feature>
<feature type="transmembrane region" description="Helical" evidence="9">
    <location>
        <begin position="539"/>
        <end position="559"/>
    </location>
</feature>
<dbReference type="GO" id="GO:0022857">
    <property type="term" value="F:transmembrane transporter activity"/>
    <property type="evidence" value="ECO:0007669"/>
    <property type="project" value="InterPro"/>
</dbReference>
<evidence type="ECO:0000256" key="9">
    <source>
        <dbReference type="SAM" id="Phobius"/>
    </source>
</evidence>
<evidence type="ECO:0000256" key="3">
    <source>
        <dbReference type="ARBA" id="ARBA00022448"/>
    </source>
</evidence>
<feature type="transmembrane region" description="Helical" evidence="9">
    <location>
        <begin position="362"/>
        <end position="382"/>
    </location>
</feature>
<keyword evidence="4 9" id="KW-0812">Transmembrane</keyword>
<feature type="transmembrane region" description="Helical" evidence="9">
    <location>
        <begin position="571"/>
        <end position="594"/>
    </location>
</feature>
<dbReference type="Pfam" id="PF07690">
    <property type="entry name" value="MFS_1"/>
    <property type="match status" value="2"/>
</dbReference>
<dbReference type="InterPro" id="IPR036259">
    <property type="entry name" value="MFS_trans_sf"/>
</dbReference>
<feature type="region of interest" description="Disordered" evidence="8">
    <location>
        <begin position="1"/>
        <end position="38"/>
    </location>
</feature>
<comment type="subcellular location">
    <subcellularLocation>
        <location evidence="1">Membrane</location>
        <topology evidence="1">Multi-pass membrane protein</topology>
    </subcellularLocation>
</comment>
<protein>
    <recommendedName>
        <fullName evidence="10">Major facilitator superfamily (MFS) profile domain-containing protein</fullName>
    </recommendedName>
</protein>
<dbReference type="eggNOG" id="KOG3764">
    <property type="taxonomic scope" value="Eukaryota"/>
</dbReference>
<evidence type="ECO:0000259" key="10">
    <source>
        <dbReference type="PROSITE" id="PS50850"/>
    </source>
</evidence>
<dbReference type="Gene3D" id="1.20.1250.20">
    <property type="entry name" value="MFS general substrate transporter like domains"/>
    <property type="match status" value="2"/>
</dbReference>
<dbReference type="PANTHER" id="PTHR23506">
    <property type="entry name" value="GH10249P"/>
    <property type="match status" value="1"/>
</dbReference>
<dbReference type="GO" id="GO:0016020">
    <property type="term" value="C:membrane"/>
    <property type="evidence" value="ECO:0007669"/>
    <property type="project" value="UniProtKB-SubCell"/>
</dbReference>